<evidence type="ECO:0000313" key="3">
    <source>
        <dbReference type="EMBL" id="MBD8048053.1"/>
    </source>
</evidence>
<keyword evidence="1" id="KW-1133">Transmembrane helix</keyword>
<dbReference type="EMBL" id="JACSQB010000110">
    <property type="protein sequence ID" value="MBD8048053.1"/>
    <property type="molecule type" value="Genomic_DNA"/>
</dbReference>
<dbReference type="SUPFAM" id="SSF141571">
    <property type="entry name" value="Pentapeptide repeat-like"/>
    <property type="match status" value="1"/>
</dbReference>
<accession>A0ABR8YVN0</accession>
<dbReference type="Pfam" id="PF07885">
    <property type="entry name" value="Ion_trans_2"/>
    <property type="match status" value="1"/>
</dbReference>
<gene>
    <name evidence="3" type="ORF">H9637_13585</name>
</gene>
<keyword evidence="4" id="KW-1185">Reference proteome</keyword>
<dbReference type="InterPro" id="IPR013099">
    <property type="entry name" value="K_chnl_dom"/>
</dbReference>
<protein>
    <submittedName>
        <fullName evidence="3">Pentapeptide repeat-containing protein</fullName>
    </submittedName>
</protein>
<evidence type="ECO:0000259" key="2">
    <source>
        <dbReference type="Pfam" id="PF07885"/>
    </source>
</evidence>
<dbReference type="Gene3D" id="2.160.20.80">
    <property type="entry name" value="E3 ubiquitin-protein ligase SopA"/>
    <property type="match status" value="1"/>
</dbReference>
<sequence length="353" mass="41740">MKNVSCNYDEKYKVVNRTIELENYKSKDIDKIFFSNTKYTSCSFSHIHFENINFCNIIFEDCTFEFCSFYHCNINNKSLLQFFSSEISKCSFSRCNFKGILIKKSRFKYVFFKNTYLKGCNFINNCYSKVSFIDDCNLMDCVIKDNNCRFDICFINKYSYTKFNLNSYVGKFKYQHKYYCKGHKCYDDEKRYKDICNSYLNFESQYLKNGIKEKQGECFYESKKAFYRTLKGRKKITGFLSYYVSGYGEKPYRTFGFSLIIILFCAILYMFTGLQGEDKLILYGVNSNFKEVKTLIRDFTYCFHFSLVTFSTVGYGDLVPYGIMSTIISSIEIILGVLMVGIWTSTLVRKMTR</sequence>
<keyword evidence="1" id="KW-0812">Transmembrane</keyword>
<proteinExistence type="predicted"/>
<dbReference type="Pfam" id="PF00805">
    <property type="entry name" value="Pentapeptide"/>
    <property type="match status" value="1"/>
</dbReference>
<comment type="caution">
    <text evidence="3">The sequence shown here is derived from an EMBL/GenBank/DDBJ whole genome shotgun (WGS) entry which is preliminary data.</text>
</comment>
<dbReference type="RefSeq" id="WP_191741008.1">
    <property type="nucleotide sequence ID" value="NZ_JACSQB010000110.1"/>
</dbReference>
<keyword evidence="1" id="KW-0472">Membrane</keyword>
<dbReference type="Proteomes" id="UP000627166">
    <property type="component" value="Unassembled WGS sequence"/>
</dbReference>
<feature type="transmembrane region" description="Helical" evidence="1">
    <location>
        <begin position="255"/>
        <end position="274"/>
    </location>
</feature>
<dbReference type="SUPFAM" id="SSF81324">
    <property type="entry name" value="Voltage-gated potassium channels"/>
    <property type="match status" value="1"/>
</dbReference>
<organism evidence="3 4">
    <name type="scientific">Clostridium faecium</name>
    <dbReference type="NCBI Taxonomy" id="2762223"/>
    <lineage>
        <taxon>Bacteria</taxon>
        <taxon>Bacillati</taxon>
        <taxon>Bacillota</taxon>
        <taxon>Clostridia</taxon>
        <taxon>Eubacteriales</taxon>
        <taxon>Clostridiaceae</taxon>
        <taxon>Clostridium</taxon>
    </lineage>
</organism>
<evidence type="ECO:0000256" key="1">
    <source>
        <dbReference type="SAM" id="Phobius"/>
    </source>
</evidence>
<feature type="domain" description="Potassium channel" evidence="2">
    <location>
        <begin position="259"/>
        <end position="352"/>
    </location>
</feature>
<feature type="transmembrane region" description="Helical" evidence="1">
    <location>
        <begin position="321"/>
        <end position="343"/>
    </location>
</feature>
<dbReference type="Gene3D" id="1.10.287.70">
    <property type="match status" value="1"/>
</dbReference>
<dbReference type="InterPro" id="IPR001646">
    <property type="entry name" value="5peptide_repeat"/>
</dbReference>
<evidence type="ECO:0000313" key="4">
    <source>
        <dbReference type="Proteomes" id="UP000627166"/>
    </source>
</evidence>
<reference evidence="3 4" key="1">
    <citation type="submission" date="2020-08" db="EMBL/GenBank/DDBJ databases">
        <title>A Genomic Blueprint of the Chicken Gut Microbiome.</title>
        <authorList>
            <person name="Gilroy R."/>
            <person name="Ravi A."/>
            <person name="Getino M."/>
            <person name="Pursley I."/>
            <person name="Horton D.L."/>
            <person name="Alikhan N.-F."/>
            <person name="Baker D."/>
            <person name="Gharbi K."/>
            <person name="Hall N."/>
            <person name="Watson M."/>
            <person name="Adriaenssens E.M."/>
            <person name="Foster-Nyarko E."/>
            <person name="Jarju S."/>
            <person name="Secka A."/>
            <person name="Antonio M."/>
            <person name="Oren A."/>
            <person name="Chaudhuri R."/>
            <person name="La Ragione R.M."/>
            <person name="Hildebrand F."/>
            <person name="Pallen M.J."/>
        </authorList>
    </citation>
    <scope>NUCLEOTIDE SEQUENCE [LARGE SCALE GENOMIC DNA]</scope>
    <source>
        <strain evidence="3 4">N37</strain>
    </source>
</reference>
<name>A0ABR8YVN0_9CLOT</name>